<evidence type="ECO:0000259" key="2">
    <source>
        <dbReference type="PROSITE" id="PS50089"/>
    </source>
</evidence>
<dbReference type="GO" id="GO:0005634">
    <property type="term" value="C:nucleus"/>
    <property type="evidence" value="ECO:0007669"/>
    <property type="project" value="TreeGrafter"/>
</dbReference>
<accession>A0A7C8ZIK4</accession>
<protein>
    <recommendedName>
        <fullName evidence="2">RING-type domain-containing protein</fullName>
    </recommendedName>
</protein>
<dbReference type="PROSITE" id="PS50089">
    <property type="entry name" value="ZF_RING_2"/>
    <property type="match status" value="1"/>
</dbReference>
<dbReference type="InterPro" id="IPR001841">
    <property type="entry name" value="Znf_RING"/>
</dbReference>
<reference evidence="3" key="1">
    <citation type="journal article" date="2013" name="J. Plant Res.">
        <title>Effect of fungi and light on seed germination of three Opuntia species from semiarid lands of central Mexico.</title>
        <authorList>
            <person name="Delgado-Sanchez P."/>
            <person name="Jimenez-Bremont J.F."/>
            <person name="Guerrero-Gonzalez Mde L."/>
            <person name="Flores J."/>
        </authorList>
    </citation>
    <scope>NUCLEOTIDE SEQUENCE</scope>
    <source>
        <tissue evidence="3">Cladode</tissue>
    </source>
</reference>
<dbReference type="GO" id="GO:0008270">
    <property type="term" value="F:zinc ion binding"/>
    <property type="evidence" value="ECO:0007669"/>
    <property type="project" value="UniProtKB-KW"/>
</dbReference>
<dbReference type="GO" id="GO:0006511">
    <property type="term" value="P:ubiquitin-dependent protein catabolic process"/>
    <property type="evidence" value="ECO:0007669"/>
    <property type="project" value="TreeGrafter"/>
</dbReference>
<dbReference type="Pfam" id="PF14599">
    <property type="entry name" value="zinc_ribbon_6"/>
    <property type="match status" value="1"/>
</dbReference>
<dbReference type="Pfam" id="PF13639">
    <property type="entry name" value="zf-RING_2"/>
    <property type="match status" value="1"/>
</dbReference>
<reference evidence="3" key="2">
    <citation type="submission" date="2020-07" db="EMBL/GenBank/DDBJ databases">
        <authorList>
            <person name="Vera ALvarez R."/>
            <person name="Arias-Moreno D.M."/>
            <person name="Jimenez-Jacinto V."/>
            <person name="Jimenez-Bremont J.F."/>
            <person name="Swaminathan K."/>
            <person name="Moose S.P."/>
            <person name="Guerrero-Gonzalez M.L."/>
            <person name="Marino-Ramirez L."/>
            <person name="Landsman D."/>
            <person name="Rodriguez-Kessler M."/>
            <person name="Delgado-Sanchez P."/>
        </authorList>
    </citation>
    <scope>NUCLEOTIDE SEQUENCE</scope>
    <source>
        <tissue evidence="3">Cladode</tissue>
    </source>
</reference>
<dbReference type="SUPFAM" id="SSF57850">
    <property type="entry name" value="RING/U-box"/>
    <property type="match status" value="1"/>
</dbReference>
<dbReference type="PANTHER" id="PTHR21319:SF54">
    <property type="entry name" value="E3 UBIQUITIN-PROTEIN LIGASE RZFP34-LIKE"/>
    <property type="match status" value="1"/>
</dbReference>
<dbReference type="AlphaFoldDB" id="A0A7C8ZIK4"/>
<name>A0A7C8ZIK4_OPUST</name>
<proteinExistence type="predicted"/>
<organism evidence="3">
    <name type="scientific">Opuntia streptacantha</name>
    <name type="common">Prickly pear cactus</name>
    <name type="synonym">Opuntia cardona</name>
    <dbReference type="NCBI Taxonomy" id="393608"/>
    <lineage>
        <taxon>Eukaryota</taxon>
        <taxon>Viridiplantae</taxon>
        <taxon>Streptophyta</taxon>
        <taxon>Embryophyta</taxon>
        <taxon>Tracheophyta</taxon>
        <taxon>Spermatophyta</taxon>
        <taxon>Magnoliopsida</taxon>
        <taxon>eudicotyledons</taxon>
        <taxon>Gunneridae</taxon>
        <taxon>Pentapetalae</taxon>
        <taxon>Caryophyllales</taxon>
        <taxon>Cactineae</taxon>
        <taxon>Cactaceae</taxon>
        <taxon>Opuntioideae</taxon>
        <taxon>Opuntia</taxon>
    </lineage>
</organism>
<dbReference type="Gene3D" id="3.30.40.10">
    <property type="entry name" value="Zinc/RING finger domain, C3HC4 (zinc finger)"/>
    <property type="match status" value="1"/>
</dbReference>
<sequence>MKGTHRCFEKPMHHNCPVCCEYMFDTMKDVSILPCGHTMHLECAKQMEQHYRYACPICLKSIHNMSIVWRKLDDEVASTPLPEECRRMVRILCNDCESNSEVQYHILALKCLNCNSYNTKLI</sequence>
<dbReference type="InterPro" id="IPR013083">
    <property type="entry name" value="Znf_RING/FYVE/PHD"/>
</dbReference>
<dbReference type="GO" id="GO:0016567">
    <property type="term" value="P:protein ubiquitination"/>
    <property type="evidence" value="ECO:0007669"/>
    <property type="project" value="TreeGrafter"/>
</dbReference>
<dbReference type="PANTHER" id="PTHR21319">
    <property type="entry name" value="RING FINGER AND CHY ZINC FINGER DOMAIN-CONTAINING PROTEIN 1"/>
    <property type="match status" value="1"/>
</dbReference>
<dbReference type="SMART" id="SM00184">
    <property type="entry name" value="RING"/>
    <property type="match status" value="1"/>
</dbReference>
<evidence type="ECO:0000256" key="1">
    <source>
        <dbReference type="PROSITE-ProRule" id="PRU00175"/>
    </source>
</evidence>
<feature type="domain" description="RING-type" evidence="2">
    <location>
        <begin position="16"/>
        <end position="58"/>
    </location>
</feature>
<keyword evidence="1" id="KW-0863">Zinc-finger</keyword>
<keyword evidence="1" id="KW-0479">Metal-binding</keyword>
<dbReference type="Gene3D" id="2.20.28.10">
    <property type="match status" value="1"/>
</dbReference>
<evidence type="ECO:0000313" key="3">
    <source>
        <dbReference type="EMBL" id="MBA4642775.1"/>
    </source>
</evidence>
<dbReference type="InterPro" id="IPR039512">
    <property type="entry name" value="RCHY1_zinc-ribbon"/>
</dbReference>
<keyword evidence="1" id="KW-0862">Zinc</keyword>
<dbReference type="EMBL" id="GISG01129778">
    <property type="protein sequence ID" value="MBA4642775.1"/>
    <property type="molecule type" value="Transcribed_RNA"/>
</dbReference>
<dbReference type="GO" id="GO:0061630">
    <property type="term" value="F:ubiquitin protein ligase activity"/>
    <property type="evidence" value="ECO:0007669"/>
    <property type="project" value="TreeGrafter"/>
</dbReference>